<keyword evidence="1" id="KW-0645">Protease</keyword>
<feature type="compositionally biased region" description="Polar residues" evidence="6">
    <location>
        <begin position="697"/>
        <end position="710"/>
    </location>
</feature>
<proteinExistence type="predicted"/>
<dbReference type="Pfam" id="PF07727">
    <property type="entry name" value="RVT_2"/>
    <property type="match status" value="1"/>
</dbReference>
<protein>
    <recommendedName>
        <fullName evidence="10">Integrase catalytic domain-containing protein</fullName>
    </recommendedName>
</protein>
<sequence length="1134" mass="128767">MAAKNVVADLTRGDKLTGNNYDIWHRKIQYLLNEQELLETLSSKMTRPEDGNTAQHRRDLEAYQSWFKKDRSTRFTMLSSMHDDLIGEYETFQNAKDMWDQLKFDFGGTSTTRLRSLVLKFEVYRKDPKHTMTEHLRMMSGMIRDLKAAGNVLTDEQQVQAVIRSLPDSWISMKQIMTHNENIKNFADISRHVELEAERQEATKSAALIAHGGQRKPNGFKRKDKGKAARQGGPSTNAPKVNKGANQHKRGKRSAKKNISKMKCYNCNKLGHFARDCTEPKKVSLSLDLSSIYVCYPSSIFVCSHVFVAKSISDWIIDTGATRHVARDRAGFVDYRKIPAGTHVVYMGNGSYEEALGVGSYQLHLRTGRTLLLHDVLYVPGVLYNLLSVFTLLQLGYDFHLSWNGLDILLDDVIFGHGSSTWHARLGHIGKDRMTRLAREGLLGPLAKVDLPICEPCLAGKACRKPFGKAVRATQPLELIHSDICGPMNVKARHGASYFLTFIDDYTRYGYVQLIAHRYEALDCFKRFVAEVENQHEKSLKALRTDRGREYLSDQFKDLSERRNRTLLDMVRSMMAQANLPISFWGDALLTAAYILNRVPSQSVSSTPYELWKGEKPNLEHLRPWGSAGFVHSTAHKYGKLGPRARKHIFIRYSDSSKGYVIDLDLYELEEDEGTLPSSSEGGGLVPRPVIAEDSGSDLQPSGSITLDQDSQARRVSSRGHIPRRHFEIEGNVLLCDAKDVDEPASFSEALHSPDRDEWMTAMQEEMSSMDKNNVWELVDLPPGRKTIGNKWVLKVKRKADGSIDRYKARLVAKGYTQQEAKQDLELFQMDVKTAFLNGELDEEIYMAQPAGFEVQGHERKVCRLKCSIYGLKQSSRQWYLRFHDSITSFGFEMIEEDHCVYLKRSKRSILILSLYVDDILLAENDMDSIVTTKKWLSSTFEMKDMGEANFVLGVKITRDRSKKLLSLSQGTYIKKILERYSDADWASDKDERKSTSGYAFILGGGAVSWCSKKQSCIALSTMESEYVACSAAVQEAVWLRRFLQRLGVTAHAEDVVLLYSDSTSALAYAKDLKYHGKAKHIELRYHYIRDMVSQGEVILQHISTSSMVADPLTKPIARDLFFSHTKSMRLHRI</sequence>
<evidence type="ECO:0000256" key="2">
    <source>
        <dbReference type="ARBA" id="ARBA00022723"/>
    </source>
</evidence>
<dbReference type="InterPro" id="IPR001878">
    <property type="entry name" value="Znf_CCHC"/>
</dbReference>
<evidence type="ECO:0000259" key="7">
    <source>
        <dbReference type="PROSITE" id="PS50158"/>
    </source>
</evidence>
<dbReference type="Pfam" id="PF25597">
    <property type="entry name" value="SH3_retrovirus"/>
    <property type="match status" value="1"/>
</dbReference>
<dbReference type="PROSITE" id="PS50158">
    <property type="entry name" value="ZF_CCHC"/>
    <property type="match status" value="1"/>
</dbReference>
<gene>
    <name evidence="9" type="ORF">FSB_LOCUS42313</name>
</gene>
<dbReference type="PANTHER" id="PTHR42648:SF27">
    <property type="entry name" value="RNA-DIRECTED DNA POLYMERASE"/>
    <property type="match status" value="1"/>
</dbReference>
<dbReference type="InterPro" id="IPR036397">
    <property type="entry name" value="RNaseH_sf"/>
</dbReference>
<dbReference type="InterPro" id="IPR039537">
    <property type="entry name" value="Retrotran_Ty1/copia-like"/>
</dbReference>
<evidence type="ECO:0000256" key="3">
    <source>
        <dbReference type="ARBA" id="ARBA00022750"/>
    </source>
</evidence>
<dbReference type="InterPro" id="IPR001584">
    <property type="entry name" value="Integrase_cat-core"/>
</dbReference>
<dbReference type="SUPFAM" id="SSF57756">
    <property type="entry name" value="Retrovirus zinc finger-like domains"/>
    <property type="match status" value="1"/>
</dbReference>
<dbReference type="Pfam" id="PF14223">
    <property type="entry name" value="Retrotran_gag_2"/>
    <property type="match status" value="1"/>
</dbReference>
<dbReference type="InterPro" id="IPR036875">
    <property type="entry name" value="Znf_CCHC_sf"/>
</dbReference>
<dbReference type="Pfam" id="PF00665">
    <property type="entry name" value="rve"/>
    <property type="match status" value="1"/>
</dbReference>
<feature type="domain" description="Integrase catalytic" evidence="8">
    <location>
        <begin position="472"/>
        <end position="562"/>
    </location>
</feature>
<dbReference type="InterPro" id="IPR057670">
    <property type="entry name" value="SH3_retrovirus"/>
</dbReference>
<keyword evidence="2" id="KW-0479">Metal-binding</keyword>
<dbReference type="EMBL" id="OIVN01003928">
    <property type="protein sequence ID" value="SPD14431.1"/>
    <property type="molecule type" value="Genomic_DNA"/>
</dbReference>
<feature type="region of interest" description="Disordered" evidence="6">
    <location>
        <begin position="692"/>
        <end position="719"/>
    </location>
</feature>
<feature type="region of interest" description="Disordered" evidence="6">
    <location>
        <begin position="210"/>
        <end position="257"/>
    </location>
</feature>
<dbReference type="Gene3D" id="4.10.60.10">
    <property type="entry name" value="Zinc finger, CCHC-type"/>
    <property type="match status" value="1"/>
</dbReference>
<keyword evidence="5" id="KW-0862">Zinc</keyword>
<dbReference type="GO" id="GO:0015074">
    <property type="term" value="P:DNA integration"/>
    <property type="evidence" value="ECO:0007669"/>
    <property type="project" value="InterPro"/>
</dbReference>
<keyword evidence="5" id="KW-0863">Zinc-finger</keyword>
<dbReference type="SUPFAM" id="SSF56672">
    <property type="entry name" value="DNA/RNA polymerases"/>
    <property type="match status" value="1"/>
</dbReference>
<feature type="domain" description="CCHC-type" evidence="7">
    <location>
        <begin position="263"/>
        <end position="279"/>
    </location>
</feature>
<evidence type="ECO:0000256" key="1">
    <source>
        <dbReference type="ARBA" id="ARBA00022670"/>
    </source>
</evidence>
<dbReference type="InterPro" id="IPR054722">
    <property type="entry name" value="PolX-like_BBD"/>
</dbReference>
<feature type="compositionally biased region" description="Basic residues" evidence="6">
    <location>
        <begin position="246"/>
        <end position="257"/>
    </location>
</feature>
<dbReference type="PROSITE" id="PS50994">
    <property type="entry name" value="INTEGRASE"/>
    <property type="match status" value="1"/>
</dbReference>
<dbReference type="InterPro" id="IPR013103">
    <property type="entry name" value="RVT_2"/>
</dbReference>
<reference evidence="9" key="1">
    <citation type="submission" date="2018-02" db="EMBL/GenBank/DDBJ databases">
        <authorList>
            <person name="Cohen D.B."/>
            <person name="Kent A.D."/>
        </authorList>
    </citation>
    <scope>NUCLEOTIDE SEQUENCE</scope>
</reference>
<dbReference type="CDD" id="cd09272">
    <property type="entry name" value="RNase_HI_RT_Ty1"/>
    <property type="match status" value="1"/>
</dbReference>
<dbReference type="InterPro" id="IPR043502">
    <property type="entry name" value="DNA/RNA_pol_sf"/>
</dbReference>
<dbReference type="Gene3D" id="3.30.420.10">
    <property type="entry name" value="Ribonuclease H-like superfamily/Ribonuclease H"/>
    <property type="match status" value="2"/>
</dbReference>
<dbReference type="SUPFAM" id="SSF53098">
    <property type="entry name" value="Ribonuclease H-like"/>
    <property type="match status" value="1"/>
</dbReference>
<keyword evidence="4" id="KW-0378">Hydrolase</keyword>
<evidence type="ECO:0000313" key="9">
    <source>
        <dbReference type="EMBL" id="SPD14431.1"/>
    </source>
</evidence>
<dbReference type="Pfam" id="PF22936">
    <property type="entry name" value="Pol_BBD"/>
    <property type="match status" value="1"/>
</dbReference>
<dbReference type="InterPro" id="IPR012337">
    <property type="entry name" value="RNaseH-like_sf"/>
</dbReference>
<dbReference type="GO" id="GO:0008270">
    <property type="term" value="F:zinc ion binding"/>
    <property type="evidence" value="ECO:0007669"/>
    <property type="project" value="UniProtKB-KW"/>
</dbReference>
<dbReference type="SMART" id="SM00343">
    <property type="entry name" value="ZnF_C2HC"/>
    <property type="match status" value="1"/>
</dbReference>
<dbReference type="GO" id="GO:0004190">
    <property type="term" value="F:aspartic-type endopeptidase activity"/>
    <property type="evidence" value="ECO:0007669"/>
    <property type="project" value="UniProtKB-KW"/>
</dbReference>
<evidence type="ECO:0000256" key="6">
    <source>
        <dbReference type="SAM" id="MobiDB-lite"/>
    </source>
</evidence>
<dbReference type="PANTHER" id="PTHR42648">
    <property type="entry name" value="TRANSPOSASE, PUTATIVE-RELATED"/>
    <property type="match status" value="1"/>
</dbReference>
<dbReference type="Pfam" id="PF00098">
    <property type="entry name" value="zf-CCHC"/>
    <property type="match status" value="1"/>
</dbReference>
<keyword evidence="3" id="KW-0064">Aspartyl protease</keyword>
<organism evidence="9">
    <name type="scientific">Fagus sylvatica</name>
    <name type="common">Beechnut</name>
    <dbReference type="NCBI Taxonomy" id="28930"/>
    <lineage>
        <taxon>Eukaryota</taxon>
        <taxon>Viridiplantae</taxon>
        <taxon>Streptophyta</taxon>
        <taxon>Embryophyta</taxon>
        <taxon>Tracheophyta</taxon>
        <taxon>Spermatophyta</taxon>
        <taxon>Magnoliopsida</taxon>
        <taxon>eudicotyledons</taxon>
        <taxon>Gunneridae</taxon>
        <taxon>Pentapetalae</taxon>
        <taxon>rosids</taxon>
        <taxon>fabids</taxon>
        <taxon>Fagales</taxon>
        <taxon>Fagaceae</taxon>
        <taxon>Fagus</taxon>
    </lineage>
</organism>
<evidence type="ECO:0008006" key="10">
    <source>
        <dbReference type="Google" id="ProtNLM"/>
    </source>
</evidence>
<dbReference type="InterPro" id="IPR025724">
    <property type="entry name" value="GAG-pre-integrase_dom"/>
</dbReference>
<dbReference type="GO" id="GO:0006508">
    <property type="term" value="P:proteolysis"/>
    <property type="evidence" value="ECO:0007669"/>
    <property type="project" value="UniProtKB-KW"/>
</dbReference>
<dbReference type="GO" id="GO:0003676">
    <property type="term" value="F:nucleic acid binding"/>
    <property type="evidence" value="ECO:0007669"/>
    <property type="project" value="InterPro"/>
</dbReference>
<dbReference type="Pfam" id="PF13976">
    <property type="entry name" value="gag_pre-integrs"/>
    <property type="match status" value="1"/>
</dbReference>
<evidence type="ECO:0000256" key="5">
    <source>
        <dbReference type="PROSITE-ProRule" id="PRU00047"/>
    </source>
</evidence>
<evidence type="ECO:0000256" key="4">
    <source>
        <dbReference type="ARBA" id="ARBA00022801"/>
    </source>
</evidence>
<accession>A0A2N9HRZ8</accession>
<evidence type="ECO:0000259" key="8">
    <source>
        <dbReference type="PROSITE" id="PS50994"/>
    </source>
</evidence>
<name>A0A2N9HRZ8_FAGSY</name>
<dbReference type="AlphaFoldDB" id="A0A2N9HRZ8"/>